<evidence type="ECO:0000256" key="1">
    <source>
        <dbReference type="SAM" id="MobiDB-lite"/>
    </source>
</evidence>
<reference evidence="2" key="1">
    <citation type="submission" date="2021-01" db="EMBL/GenBank/DDBJ databases">
        <authorList>
            <person name="Corre E."/>
            <person name="Pelletier E."/>
            <person name="Niang G."/>
            <person name="Scheremetjew M."/>
            <person name="Finn R."/>
            <person name="Kale V."/>
            <person name="Holt S."/>
            <person name="Cochrane G."/>
            <person name="Meng A."/>
            <person name="Brown T."/>
            <person name="Cohen L."/>
        </authorList>
    </citation>
    <scope>NUCLEOTIDE SEQUENCE</scope>
    <source>
        <strain evidence="2">Pop2</strain>
    </source>
</reference>
<sequence length="192" mass="21928">MEGDTATYFRTPFRDISNNVTPCSGVSGTKVTKNEAKTSSSRRKMPFSSMNEPIDNRISFQDQHFVDENQTSLDSFFLCVPRRNGGKTHWSPSTSDLSIPRIRPKICQNNNIMNQQLSTPCPNLRQDPNSRTHPPRKRVYLDEDDEIPDFLPCDKKYLVDNIYKDLTLPQSVAGEDDDFILCHPRTLIDSSN</sequence>
<dbReference type="AlphaFoldDB" id="A0A7S2A4P5"/>
<name>A0A7S2A4P5_9STRA</name>
<organism evidence="2">
    <name type="scientific">Ditylum brightwellii</name>
    <dbReference type="NCBI Taxonomy" id="49249"/>
    <lineage>
        <taxon>Eukaryota</taxon>
        <taxon>Sar</taxon>
        <taxon>Stramenopiles</taxon>
        <taxon>Ochrophyta</taxon>
        <taxon>Bacillariophyta</taxon>
        <taxon>Mediophyceae</taxon>
        <taxon>Lithodesmiophycidae</taxon>
        <taxon>Lithodesmiales</taxon>
        <taxon>Lithodesmiaceae</taxon>
        <taxon>Ditylum</taxon>
    </lineage>
</organism>
<protein>
    <submittedName>
        <fullName evidence="2">Uncharacterized protein</fullName>
    </submittedName>
</protein>
<gene>
    <name evidence="2" type="ORF">DBRI1063_LOCUS25039</name>
</gene>
<evidence type="ECO:0000313" key="2">
    <source>
        <dbReference type="EMBL" id="CAD9357513.1"/>
    </source>
</evidence>
<feature type="region of interest" description="Disordered" evidence="1">
    <location>
        <begin position="115"/>
        <end position="136"/>
    </location>
</feature>
<proteinExistence type="predicted"/>
<dbReference type="EMBL" id="HBGN01039139">
    <property type="protein sequence ID" value="CAD9357513.1"/>
    <property type="molecule type" value="Transcribed_RNA"/>
</dbReference>
<accession>A0A7S2A4P5</accession>
<feature type="compositionally biased region" description="Polar residues" evidence="1">
    <location>
        <begin position="115"/>
        <end position="132"/>
    </location>
</feature>
<feature type="region of interest" description="Disordered" evidence="1">
    <location>
        <begin position="26"/>
        <end position="50"/>
    </location>
</feature>